<dbReference type="OrthoDB" id="2790258at2759"/>
<name>A0A165Q2T4_9AGAM</name>
<evidence type="ECO:0000313" key="6">
    <source>
        <dbReference type="EMBL" id="KZT21839.1"/>
    </source>
</evidence>
<evidence type="ECO:0000313" key="7">
    <source>
        <dbReference type="Proteomes" id="UP000076761"/>
    </source>
</evidence>
<dbReference type="SUPFAM" id="SSF53098">
    <property type="entry name" value="Ribonuclease H-like"/>
    <property type="match status" value="1"/>
</dbReference>
<evidence type="ECO:0000256" key="1">
    <source>
        <dbReference type="ARBA" id="ARBA00004123"/>
    </source>
</evidence>
<keyword evidence="5" id="KW-0539">Nucleus</keyword>
<proteinExistence type="predicted"/>
<comment type="subcellular location">
    <subcellularLocation>
        <location evidence="1">Nucleus</location>
    </subcellularLocation>
</comment>
<sequence>IGMITMDNDSKNDTMMLHLETELAELGIPFDHNGNRVWYADHSGWAPDIDDDEYLEALNGDPVARARSLVTACRASDQRRTDFQKTIQEGNEGNLFDVNLPENELLRDVDTRWSSTFLMIDRVLELYPAISCFLNHAKQSEIYDHSLSPKEREVLNDGVSPHTVQEVLSAEKTPTIAMVFPAYEQLLDALKHMQRRLKGISHGIGIAIIKIEEYMSKGRMTRIYALAMIINPVIKLKWIEERWSKDNAAAVKEWMREAVRVKSVCPSLKHLHKYSDACIPKAISERARSDASTSVGGPDGSFSSTSTSSRFCQYLSTSQSSIHGKCHFNNV</sequence>
<feature type="non-terminal residue" evidence="6">
    <location>
        <position position="1"/>
    </location>
</feature>
<accession>A0A165Q2T4</accession>
<dbReference type="GO" id="GO:0008270">
    <property type="term" value="F:zinc ion binding"/>
    <property type="evidence" value="ECO:0007669"/>
    <property type="project" value="UniProtKB-KW"/>
</dbReference>
<evidence type="ECO:0000256" key="4">
    <source>
        <dbReference type="ARBA" id="ARBA00022833"/>
    </source>
</evidence>
<dbReference type="InterPro" id="IPR012337">
    <property type="entry name" value="RNaseH-like_sf"/>
</dbReference>
<evidence type="ECO:0000256" key="2">
    <source>
        <dbReference type="ARBA" id="ARBA00022723"/>
    </source>
</evidence>
<gene>
    <name evidence="6" type="ORF">NEOLEDRAFT_1072768</name>
</gene>
<dbReference type="GO" id="GO:0005634">
    <property type="term" value="C:nucleus"/>
    <property type="evidence" value="ECO:0007669"/>
    <property type="project" value="UniProtKB-SubCell"/>
</dbReference>
<keyword evidence="7" id="KW-1185">Reference proteome</keyword>
<evidence type="ECO:0000256" key="3">
    <source>
        <dbReference type="ARBA" id="ARBA00022771"/>
    </source>
</evidence>
<evidence type="ECO:0008006" key="8">
    <source>
        <dbReference type="Google" id="ProtNLM"/>
    </source>
</evidence>
<organism evidence="6 7">
    <name type="scientific">Neolentinus lepideus HHB14362 ss-1</name>
    <dbReference type="NCBI Taxonomy" id="1314782"/>
    <lineage>
        <taxon>Eukaryota</taxon>
        <taxon>Fungi</taxon>
        <taxon>Dikarya</taxon>
        <taxon>Basidiomycota</taxon>
        <taxon>Agaricomycotina</taxon>
        <taxon>Agaricomycetes</taxon>
        <taxon>Gloeophyllales</taxon>
        <taxon>Gloeophyllaceae</taxon>
        <taxon>Neolentinus</taxon>
    </lineage>
</organism>
<dbReference type="PANTHER" id="PTHR46481:SF10">
    <property type="entry name" value="ZINC FINGER BED DOMAIN-CONTAINING PROTEIN 39"/>
    <property type="match status" value="1"/>
</dbReference>
<protein>
    <recommendedName>
        <fullName evidence="8">HAT C-terminal dimerisation domain-containing protein</fullName>
    </recommendedName>
</protein>
<dbReference type="PANTHER" id="PTHR46481">
    <property type="entry name" value="ZINC FINGER BED DOMAIN-CONTAINING PROTEIN 4"/>
    <property type="match status" value="1"/>
</dbReference>
<dbReference type="STRING" id="1314782.A0A165Q2T4"/>
<dbReference type="InParanoid" id="A0A165Q2T4"/>
<evidence type="ECO:0000256" key="5">
    <source>
        <dbReference type="ARBA" id="ARBA00023242"/>
    </source>
</evidence>
<keyword evidence="4" id="KW-0862">Zinc</keyword>
<dbReference type="InterPro" id="IPR052035">
    <property type="entry name" value="ZnF_BED_domain_contain"/>
</dbReference>
<keyword evidence="3" id="KW-0863">Zinc-finger</keyword>
<dbReference type="AlphaFoldDB" id="A0A165Q2T4"/>
<dbReference type="Proteomes" id="UP000076761">
    <property type="component" value="Unassembled WGS sequence"/>
</dbReference>
<keyword evidence="2" id="KW-0479">Metal-binding</keyword>
<dbReference type="EMBL" id="KV425602">
    <property type="protein sequence ID" value="KZT21839.1"/>
    <property type="molecule type" value="Genomic_DNA"/>
</dbReference>
<reference evidence="6 7" key="1">
    <citation type="journal article" date="2016" name="Mol. Biol. Evol.">
        <title>Comparative Genomics of Early-Diverging Mushroom-Forming Fungi Provides Insights into the Origins of Lignocellulose Decay Capabilities.</title>
        <authorList>
            <person name="Nagy L.G."/>
            <person name="Riley R."/>
            <person name="Tritt A."/>
            <person name="Adam C."/>
            <person name="Daum C."/>
            <person name="Floudas D."/>
            <person name="Sun H."/>
            <person name="Yadav J.S."/>
            <person name="Pangilinan J."/>
            <person name="Larsson K.H."/>
            <person name="Matsuura K."/>
            <person name="Barry K."/>
            <person name="Labutti K."/>
            <person name="Kuo R."/>
            <person name="Ohm R.A."/>
            <person name="Bhattacharya S.S."/>
            <person name="Shirouzu T."/>
            <person name="Yoshinaga Y."/>
            <person name="Martin F.M."/>
            <person name="Grigoriev I.V."/>
            <person name="Hibbett D.S."/>
        </authorList>
    </citation>
    <scope>NUCLEOTIDE SEQUENCE [LARGE SCALE GENOMIC DNA]</scope>
    <source>
        <strain evidence="6 7">HHB14362 ss-1</strain>
    </source>
</reference>